<keyword evidence="5" id="KW-1133">Transmembrane helix</keyword>
<feature type="domain" description="Multidrug resistance protein MdtA-like barrel-sandwich hybrid" evidence="6">
    <location>
        <begin position="82"/>
        <end position="263"/>
    </location>
</feature>
<feature type="domain" description="Multidrug resistance protein MdtA-like C-terminal permuted SH3" evidence="7">
    <location>
        <begin position="344"/>
        <end position="403"/>
    </location>
</feature>
<dbReference type="Gene3D" id="1.10.287.470">
    <property type="entry name" value="Helix hairpin bin"/>
    <property type="match status" value="1"/>
</dbReference>
<dbReference type="Gene3D" id="2.40.50.100">
    <property type="match status" value="1"/>
</dbReference>
<dbReference type="EMBL" id="JNHM01000116">
    <property type="protein sequence ID" value="KDS46765.1"/>
    <property type="molecule type" value="Genomic_DNA"/>
</dbReference>
<accession>A0A069S7T6</accession>
<evidence type="ECO:0000313" key="8">
    <source>
        <dbReference type="EMBL" id="KDS46765.1"/>
    </source>
</evidence>
<dbReference type="InterPro" id="IPR006143">
    <property type="entry name" value="RND_pump_MFP"/>
</dbReference>
<gene>
    <name evidence="8" type="ORF">M099_3618</name>
</gene>
<dbReference type="Pfam" id="PF25917">
    <property type="entry name" value="BSH_RND"/>
    <property type="match status" value="1"/>
</dbReference>
<evidence type="ECO:0000256" key="2">
    <source>
        <dbReference type="ARBA" id="ARBA00009477"/>
    </source>
</evidence>
<dbReference type="Proteomes" id="UP000027661">
    <property type="component" value="Unassembled WGS sequence"/>
</dbReference>
<dbReference type="PANTHER" id="PTHR32347">
    <property type="entry name" value="EFFLUX SYSTEM COMPONENT YKNX-RELATED"/>
    <property type="match status" value="1"/>
</dbReference>
<keyword evidence="3 4" id="KW-0175">Coiled coil</keyword>
<dbReference type="PANTHER" id="PTHR32347:SF23">
    <property type="entry name" value="BLL5650 PROTEIN"/>
    <property type="match status" value="1"/>
</dbReference>
<dbReference type="InterPro" id="IPR058627">
    <property type="entry name" value="MdtA-like_C"/>
</dbReference>
<evidence type="ECO:0000259" key="6">
    <source>
        <dbReference type="Pfam" id="PF25917"/>
    </source>
</evidence>
<dbReference type="NCBIfam" id="TIGR01730">
    <property type="entry name" value="RND_mfp"/>
    <property type="match status" value="1"/>
</dbReference>
<evidence type="ECO:0000259" key="7">
    <source>
        <dbReference type="Pfam" id="PF25967"/>
    </source>
</evidence>
<organism evidence="8 9">
    <name type="scientific">Phocaeicola vulgatus str. 3975 RP4</name>
    <dbReference type="NCBI Taxonomy" id="1339352"/>
    <lineage>
        <taxon>Bacteria</taxon>
        <taxon>Pseudomonadati</taxon>
        <taxon>Bacteroidota</taxon>
        <taxon>Bacteroidia</taxon>
        <taxon>Bacteroidales</taxon>
        <taxon>Bacteroidaceae</taxon>
        <taxon>Phocaeicola</taxon>
    </lineage>
</organism>
<dbReference type="PATRIC" id="fig|1339352.3.peg.3410"/>
<evidence type="ECO:0000313" key="9">
    <source>
        <dbReference type="Proteomes" id="UP000027661"/>
    </source>
</evidence>
<evidence type="ECO:0000256" key="1">
    <source>
        <dbReference type="ARBA" id="ARBA00004196"/>
    </source>
</evidence>
<dbReference type="RefSeq" id="WP_005842425.1">
    <property type="nucleotide sequence ID" value="NZ_JNHM01000116.1"/>
</dbReference>
<comment type="subcellular location">
    <subcellularLocation>
        <location evidence="1">Cell envelope</location>
    </subcellularLocation>
</comment>
<comment type="caution">
    <text evidence="8">The sequence shown here is derived from an EMBL/GenBank/DDBJ whole genome shotgun (WGS) entry which is preliminary data.</text>
</comment>
<dbReference type="GeneID" id="5304485"/>
<dbReference type="GO" id="GO:0022857">
    <property type="term" value="F:transmembrane transporter activity"/>
    <property type="evidence" value="ECO:0007669"/>
    <property type="project" value="InterPro"/>
</dbReference>
<protein>
    <submittedName>
        <fullName evidence="8">Efflux transporter, RND family, MFP subunit</fullName>
    </submittedName>
</protein>
<dbReference type="SUPFAM" id="SSF111369">
    <property type="entry name" value="HlyD-like secretion proteins"/>
    <property type="match status" value="1"/>
</dbReference>
<evidence type="ECO:0000256" key="3">
    <source>
        <dbReference type="ARBA" id="ARBA00023054"/>
    </source>
</evidence>
<name>A0A069S7T6_PHOVU</name>
<dbReference type="Gene3D" id="2.40.420.20">
    <property type="match status" value="1"/>
</dbReference>
<dbReference type="InterPro" id="IPR058625">
    <property type="entry name" value="MdtA-like_BSH"/>
</dbReference>
<dbReference type="GO" id="GO:0030313">
    <property type="term" value="C:cell envelope"/>
    <property type="evidence" value="ECO:0007669"/>
    <property type="project" value="UniProtKB-SubCell"/>
</dbReference>
<keyword evidence="5" id="KW-0812">Transmembrane</keyword>
<sequence length="416" mass="47797">MDTLIERKKRFTPRRIYGGAGVLFILVFVFYFIFRDTGSSMTIDKSRITIATVTENEFNDYVRVIGQVLPSRMIYLDAIEGGRVEERLHEEGAMVKKGDVILRLSNPLLNIGIMQSEADLAYQENELRNTRISMEQERLSLKQDRIGIQKEFIIKKRRYGQYKRLMEGQLIAREDYLQATEEYEAVKEQLSVLDERIRQDSLFRLTQISSLDENIMNMKRSLALVRERLENLKVKAPIDGQVGNLEAQIGQSISAGEHIGQIITADLKVQALIDEHYVERVVQELPADFTRDGENYKLEVTKVYPEVKDGQFRTDFRFTTGRPENIRAGQTYHINLQLGDPVKAVLIPRGGFFQITGGRWIYVVDESGKFAVRRPIKIGRQNPQFYEVTDGLASGEKVIISGYELFGDNEKLILNE</sequence>
<dbReference type="GO" id="GO:0016020">
    <property type="term" value="C:membrane"/>
    <property type="evidence" value="ECO:0007669"/>
    <property type="project" value="InterPro"/>
</dbReference>
<reference evidence="8 9" key="1">
    <citation type="submission" date="2014-04" db="EMBL/GenBank/DDBJ databases">
        <authorList>
            <person name="Sears C."/>
            <person name="Carroll K."/>
            <person name="Sack B.R."/>
            <person name="Qadri F."/>
            <person name="Myers L.L."/>
            <person name="Chung G.-T."/>
            <person name="Escheverria P."/>
            <person name="Fraser C.M."/>
            <person name="Sadzewicz L."/>
            <person name="Shefchek K.A."/>
            <person name="Tallon L."/>
            <person name="Das S.P."/>
            <person name="Daugherty S."/>
            <person name="Mongodin E.F."/>
        </authorList>
    </citation>
    <scope>NUCLEOTIDE SEQUENCE [LARGE SCALE GENOMIC DNA]</scope>
    <source>
        <strain evidence="8 9">3975 RP4</strain>
    </source>
</reference>
<feature type="transmembrane region" description="Helical" evidence="5">
    <location>
        <begin position="16"/>
        <end position="34"/>
    </location>
</feature>
<evidence type="ECO:0000256" key="4">
    <source>
        <dbReference type="SAM" id="Coils"/>
    </source>
</evidence>
<evidence type="ECO:0000256" key="5">
    <source>
        <dbReference type="SAM" id="Phobius"/>
    </source>
</evidence>
<dbReference type="Pfam" id="PF25967">
    <property type="entry name" value="RND-MFP_C"/>
    <property type="match status" value="1"/>
</dbReference>
<feature type="coiled-coil region" evidence="4">
    <location>
        <begin position="176"/>
        <end position="235"/>
    </location>
</feature>
<dbReference type="AlphaFoldDB" id="A0A069S7T6"/>
<dbReference type="InterPro" id="IPR050465">
    <property type="entry name" value="UPF0194_transport"/>
</dbReference>
<comment type="similarity">
    <text evidence="2">Belongs to the membrane fusion protein (MFP) (TC 8.A.1) family.</text>
</comment>
<proteinExistence type="inferred from homology"/>
<keyword evidence="5" id="KW-0472">Membrane</keyword>